<sequence>MVGKVDWSYKGMLKKRLEDGKFTSEIFPITRMTVYGSPGTQKGVSESFPPKCINDPQNIAQQEIEQQKFDEMNVHLKNCSSTNKKNA</sequence>
<organism evidence="3">
    <name type="scientific">Wuchereria bancrofti</name>
    <dbReference type="NCBI Taxonomy" id="6293"/>
    <lineage>
        <taxon>Eukaryota</taxon>
        <taxon>Metazoa</taxon>
        <taxon>Ecdysozoa</taxon>
        <taxon>Nematoda</taxon>
        <taxon>Chromadorea</taxon>
        <taxon>Rhabditida</taxon>
        <taxon>Spirurina</taxon>
        <taxon>Spiruromorpha</taxon>
        <taxon>Filarioidea</taxon>
        <taxon>Onchocercidae</taxon>
        <taxon>Wuchereria</taxon>
    </lineage>
</organism>
<dbReference type="OrthoDB" id="10325487at2759"/>
<gene>
    <name evidence="1" type="ORF">WBA_LOCUS10992</name>
</gene>
<reference evidence="1 2" key="2">
    <citation type="submission" date="2018-11" db="EMBL/GenBank/DDBJ databases">
        <authorList>
            <consortium name="Pathogen Informatics"/>
        </authorList>
    </citation>
    <scope>NUCLEOTIDE SEQUENCE [LARGE SCALE GENOMIC DNA]</scope>
</reference>
<accession>A0A183XEW2</accession>
<name>A0A183XEW2_WUCBA</name>
<evidence type="ECO:0000313" key="1">
    <source>
        <dbReference type="EMBL" id="VDM20043.1"/>
    </source>
</evidence>
<protein>
    <submittedName>
        <fullName evidence="1 3">Uncharacterized protein</fullName>
    </submittedName>
</protein>
<reference evidence="3" key="1">
    <citation type="submission" date="2016-11" db="UniProtKB">
        <authorList>
            <consortium name="WormBaseParasite"/>
        </authorList>
    </citation>
    <scope>IDENTIFICATION</scope>
    <source>
        <strain evidence="3">pt0022</strain>
    </source>
</reference>
<dbReference type="AlphaFoldDB" id="A0A183XEW2"/>
<dbReference type="OMA" id="MVGKVDW"/>
<evidence type="ECO:0000313" key="2">
    <source>
        <dbReference type="Proteomes" id="UP000270924"/>
    </source>
</evidence>
<dbReference type="WBParaSite" id="maker-PairedContig_2868-snap-gene-0.14-mRNA-1">
    <property type="protein sequence ID" value="maker-PairedContig_2868-snap-gene-0.14-mRNA-1"/>
    <property type="gene ID" value="maker-PairedContig_2868-snap-gene-0.14"/>
</dbReference>
<keyword evidence="2" id="KW-1185">Reference proteome</keyword>
<proteinExistence type="predicted"/>
<dbReference type="Proteomes" id="UP000270924">
    <property type="component" value="Unassembled WGS sequence"/>
</dbReference>
<evidence type="ECO:0000313" key="3">
    <source>
        <dbReference type="WBParaSite" id="maker-PairedContig_2868-snap-gene-0.14-mRNA-1"/>
    </source>
</evidence>
<dbReference type="EMBL" id="UYWW01012250">
    <property type="protein sequence ID" value="VDM20043.1"/>
    <property type="molecule type" value="Genomic_DNA"/>
</dbReference>